<dbReference type="PANTHER" id="PTHR35789:SF1">
    <property type="entry name" value="SPORE GERMINATION PROTEIN B3"/>
    <property type="match status" value="1"/>
</dbReference>
<organism evidence="11 12">
    <name type="scientific">Bacillus salipaludis</name>
    <dbReference type="NCBI Taxonomy" id="2547811"/>
    <lineage>
        <taxon>Bacteria</taxon>
        <taxon>Bacillati</taxon>
        <taxon>Bacillota</taxon>
        <taxon>Bacilli</taxon>
        <taxon>Bacillales</taxon>
        <taxon>Bacillaceae</taxon>
        <taxon>Bacillus</taxon>
    </lineage>
</organism>
<evidence type="ECO:0000259" key="8">
    <source>
        <dbReference type="Pfam" id="PF05504"/>
    </source>
</evidence>
<dbReference type="NCBIfam" id="TIGR02887">
    <property type="entry name" value="spore_ger_x_C"/>
    <property type="match status" value="1"/>
</dbReference>
<evidence type="ECO:0000313" key="10">
    <source>
        <dbReference type="EMBL" id="MDQ6598395.1"/>
    </source>
</evidence>
<keyword evidence="3" id="KW-0309">Germination</keyword>
<keyword evidence="7" id="KW-0449">Lipoprotein</keyword>
<dbReference type="Proteomes" id="UP001178888">
    <property type="component" value="Unassembled WGS sequence"/>
</dbReference>
<name>A0A4V3ATQ5_9BACI</name>
<reference evidence="10" key="2">
    <citation type="submission" date="2023-08" db="EMBL/GenBank/DDBJ databases">
        <title>Nitrogen cycling bacteria in agricultural field soils.</title>
        <authorList>
            <person name="Jang J."/>
        </authorList>
    </citation>
    <scope>NUCLEOTIDE SEQUENCE</scope>
    <source>
        <strain evidence="10">PS3-36</strain>
    </source>
</reference>
<sequence length="393" mass="43572">MKSSIKIMMLSLVVLLLGGCWSSKEIEELGLIAGTAMDLEKDGELKGKLEADDKSLPNRPLFTLKNQFVISSGTGAGKTENPTAQQSYINISETGDSILPTLRNMTLKIEKRAFAEHEKVIIIGADLARKVSLEKALDFFIREQEMRPSCLVMIAKGQAGKVLESKKPIIPAFHLYQITQGEKRNAKIVPAMPLGKLEGKMNSGSSFLIQNVSIEGGEAKFSGAAIIKGKTKKLLGFLNEKEVEGLAWIAGTVKGGVIRSIDKKSGQPIIYEMLSLKSSIKPHLKGNQLSFHVNIQSEGRIAENWVSSGDPFKNEFLKRAETAAKNQVKQLIQDSLQKTQHHYKVDVVGFGNQLRIHYPAQWKKHKKNWDQTFSQIPITYHIKITIKDYGMSG</sequence>
<keyword evidence="6" id="KW-0564">Palmitate</keyword>
<gene>
    <name evidence="11" type="ORF">E2K98_15160</name>
    <name evidence="10" type="ORF">RCG21_18885</name>
</gene>
<evidence type="ECO:0000256" key="7">
    <source>
        <dbReference type="ARBA" id="ARBA00023288"/>
    </source>
</evidence>
<dbReference type="InterPro" id="IPR046953">
    <property type="entry name" value="Spore_GerAC-like_C"/>
</dbReference>
<comment type="subcellular location">
    <subcellularLocation>
        <location evidence="1">Membrane</location>
        <topology evidence="1">Lipid-anchor</topology>
    </subcellularLocation>
</comment>
<dbReference type="EMBL" id="JAVGVR010000001">
    <property type="protein sequence ID" value="MDQ6598395.1"/>
    <property type="molecule type" value="Genomic_DNA"/>
</dbReference>
<dbReference type="EMBL" id="SMYO01000006">
    <property type="protein sequence ID" value="TDK61042.1"/>
    <property type="molecule type" value="Genomic_DNA"/>
</dbReference>
<evidence type="ECO:0000313" key="12">
    <source>
        <dbReference type="Proteomes" id="UP000295132"/>
    </source>
</evidence>
<proteinExistence type="inferred from homology"/>
<comment type="similarity">
    <text evidence="2">Belongs to the GerABKC lipoprotein family.</text>
</comment>
<dbReference type="AlphaFoldDB" id="A0A4V3ATQ5"/>
<evidence type="ECO:0000256" key="2">
    <source>
        <dbReference type="ARBA" id="ARBA00007886"/>
    </source>
</evidence>
<accession>A0A4V3ATQ5</accession>
<evidence type="ECO:0000313" key="11">
    <source>
        <dbReference type="EMBL" id="TDK61042.1"/>
    </source>
</evidence>
<dbReference type="Pfam" id="PF05504">
    <property type="entry name" value="Spore_GerAC"/>
    <property type="match status" value="1"/>
</dbReference>
<dbReference type="Gene3D" id="3.30.300.210">
    <property type="entry name" value="Nutrient germinant receptor protein C, domain 3"/>
    <property type="match status" value="1"/>
</dbReference>
<dbReference type="Pfam" id="PF25198">
    <property type="entry name" value="Spore_GerAC_N"/>
    <property type="match status" value="1"/>
</dbReference>
<protein>
    <submittedName>
        <fullName evidence="11">Ger(X)C family spore germination protein</fullName>
    </submittedName>
</protein>
<keyword evidence="4" id="KW-0732">Signal</keyword>
<evidence type="ECO:0000256" key="5">
    <source>
        <dbReference type="ARBA" id="ARBA00023136"/>
    </source>
</evidence>
<dbReference type="PROSITE" id="PS51257">
    <property type="entry name" value="PROKAR_LIPOPROTEIN"/>
    <property type="match status" value="1"/>
</dbReference>
<dbReference type="InterPro" id="IPR038501">
    <property type="entry name" value="Spore_GerAC_C_sf"/>
</dbReference>
<feature type="domain" description="Spore germination protein N-terminal" evidence="9">
    <location>
        <begin position="23"/>
        <end position="212"/>
    </location>
</feature>
<evidence type="ECO:0000256" key="6">
    <source>
        <dbReference type="ARBA" id="ARBA00023139"/>
    </source>
</evidence>
<evidence type="ECO:0000256" key="1">
    <source>
        <dbReference type="ARBA" id="ARBA00004635"/>
    </source>
</evidence>
<evidence type="ECO:0000313" key="13">
    <source>
        <dbReference type="Proteomes" id="UP001178888"/>
    </source>
</evidence>
<dbReference type="RefSeq" id="WP_133335478.1">
    <property type="nucleotide sequence ID" value="NZ_JAVGVR010000001.1"/>
</dbReference>
<comment type="caution">
    <text evidence="11">The sequence shown here is derived from an EMBL/GenBank/DDBJ whole genome shotgun (WGS) entry which is preliminary data.</text>
</comment>
<dbReference type="InterPro" id="IPR057336">
    <property type="entry name" value="GerAC_N"/>
</dbReference>
<dbReference type="Proteomes" id="UP000295132">
    <property type="component" value="Unassembled WGS sequence"/>
</dbReference>
<dbReference type="GO" id="GO:0009847">
    <property type="term" value="P:spore germination"/>
    <property type="evidence" value="ECO:0007669"/>
    <property type="project" value="InterPro"/>
</dbReference>
<reference evidence="11 12" key="1">
    <citation type="submission" date="2019-03" db="EMBL/GenBank/DDBJ databases">
        <title>Bacillus niacini sp. nov. a Nicotinate-Metabolizing Mesophile Isolated from Soil.</title>
        <authorList>
            <person name="Zhang G."/>
        </authorList>
    </citation>
    <scope>NUCLEOTIDE SEQUENCE [LARGE SCALE GENOMIC DNA]</scope>
    <source>
        <strain evidence="11 12">WN066</strain>
    </source>
</reference>
<keyword evidence="5" id="KW-0472">Membrane</keyword>
<dbReference type="PANTHER" id="PTHR35789">
    <property type="entry name" value="SPORE GERMINATION PROTEIN B3"/>
    <property type="match status" value="1"/>
</dbReference>
<dbReference type="GO" id="GO:0016020">
    <property type="term" value="C:membrane"/>
    <property type="evidence" value="ECO:0007669"/>
    <property type="project" value="UniProtKB-SubCell"/>
</dbReference>
<feature type="domain" description="Spore germination GerAC-like C-terminal" evidence="8">
    <location>
        <begin position="222"/>
        <end position="390"/>
    </location>
</feature>
<dbReference type="InterPro" id="IPR008844">
    <property type="entry name" value="Spore_GerAC-like"/>
</dbReference>
<evidence type="ECO:0000256" key="4">
    <source>
        <dbReference type="ARBA" id="ARBA00022729"/>
    </source>
</evidence>
<evidence type="ECO:0000259" key="9">
    <source>
        <dbReference type="Pfam" id="PF25198"/>
    </source>
</evidence>
<evidence type="ECO:0000256" key="3">
    <source>
        <dbReference type="ARBA" id="ARBA00022544"/>
    </source>
</evidence>
<keyword evidence="13" id="KW-1185">Reference proteome</keyword>